<evidence type="ECO:0000313" key="2">
    <source>
        <dbReference type="Proteomes" id="UP000050384"/>
    </source>
</evidence>
<evidence type="ECO:0000313" key="1">
    <source>
        <dbReference type="EMBL" id="KPZ12144.1"/>
    </source>
</evidence>
<accession>A0A0Q0GF61</accession>
<reference evidence="1 2" key="1">
    <citation type="submission" date="2015-09" db="EMBL/GenBank/DDBJ databases">
        <title>Genome announcement of multiple Pseudomonas syringae strains.</title>
        <authorList>
            <person name="Thakur S."/>
            <person name="Wang P.W."/>
            <person name="Gong Y."/>
            <person name="Weir B.S."/>
            <person name="Guttman D.S."/>
        </authorList>
    </citation>
    <scope>NUCLEOTIDE SEQUENCE [LARGE SCALE GENOMIC DNA]</scope>
    <source>
        <strain evidence="1 2">ICMP16929</strain>
    </source>
</reference>
<organism evidence="1 2">
    <name type="scientific">Pseudomonas syringae pv. spinaceae</name>
    <dbReference type="NCBI Taxonomy" id="264459"/>
    <lineage>
        <taxon>Bacteria</taxon>
        <taxon>Pseudomonadati</taxon>
        <taxon>Pseudomonadota</taxon>
        <taxon>Gammaproteobacteria</taxon>
        <taxon>Pseudomonadales</taxon>
        <taxon>Pseudomonadaceae</taxon>
        <taxon>Pseudomonas</taxon>
        <taxon>Pseudomonas syringae</taxon>
    </lineage>
</organism>
<proteinExistence type="predicted"/>
<sequence>MLLTLWSTLVMPGPFFEIKFNKSDTRSIQIFDAMMMAI</sequence>
<protein>
    <submittedName>
        <fullName evidence="1">Uncharacterized protein</fullName>
    </submittedName>
</protein>
<gene>
    <name evidence="1" type="ORF">ALO94_100844</name>
</gene>
<name>A0A0Q0GF61_PSESX</name>
<dbReference type="EMBL" id="LJRI01000112">
    <property type="protein sequence ID" value="KPZ12144.1"/>
    <property type="molecule type" value="Genomic_DNA"/>
</dbReference>
<dbReference type="Proteomes" id="UP000050384">
    <property type="component" value="Unassembled WGS sequence"/>
</dbReference>
<comment type="caution">
    <text evidence="1">The sequence shown here is derived from an EMBL/GenBank/DDBJ whole genome shotgun (WGS) entry which is preliminary data.</text>
</comment>
<dbReference type="AlphaFoldDB" id="A0A0Q0GF61"/>
<dbReference type="PATRIC" id="fig|264459.3.peg.5906"/>